<evidence type="ECO:0000313" key="3">
    <source>
        <dbReference type="Proteomes" id="UP001152888"/>
    </source>
</evidence>
<feature type="domain" description="PiggyBac transposable element-derived protein" evidence="1">
    <location>
        <begin position="215"/>
        <end position="385"/>
    </location>
</feature>
<dbReference type="Proteomes" id="UP001152888">
    <property type="component" value="Unassembled WGS sequence"/>
</dbReference>
<sequence length="484" mass="55887">MSTRKTLYNPENPKDLEELMNYFHSLDSDDEAHEQFQSAESLEVALVPPDDAMDSDQDDAHSDDDMVPSISDLGKGILSQKVDVFAVNKNKEKSPIKTGIQSPLQIRPSDQNWEESDDETLADKQKRLKIQFPSVRKSTQKVNRAWQEITLEPRDQPIELLKENILTDILERNMAPIDLFKVFFCEDIITTMCIETKRYADQKGFHGDKIEGKSLGSSITEKLCLNFLEQNSIIFLDNYFTSIPLLETVTANKVYCVGTVRSDRVEKAPLKDLKKENRGSHYTIHDSTSSITLTRWHDNSQVTVISNVQDKTLYQTKGSCKRWSKKDKFAIQVDQPSLVHLYNKGMGGVDRFDQMRGLYRSRIRSKKWYWPLIRFCLDGSIVNMWHLYRQALLSRNEFISLLEFRRRVVLALLAAPPSNSNTGPKPKLSCKVLSEVRYDGKEHWIDRQETQRRCGKCGKCTKFSCVECNIGLHPDKCFRQYHQK</sequence>
<dbReference type="Pfam" id="PF13843">
    <property type="entry name" value="DDE_Tnp_1_7"/>
    <property type="match status" value="1"/>
</dbReference>
<protein>
    <recommendedName>
        <fullName evidence="1">PiggyBac transposable element-derived protein domain-containing protein</fullName>
    </recommendedName>
</protein>
<dbReference type="PANTHER" id="PTHR47272:SF2">
    <property type="entry name" value="PIGGYBAC TRANSPOSABLE ELEMENT-DERIVED PROTEIN 3-LIKE"/>
    <property type="match status" value="1"/>
</dbReference>
<dbReference type="EMBL" id="CAKOFQ010006979">
    <property type="protein sequence ID" value="CAH1985429.1"/>
    <property type="molecule type" value="Genomic_DNA"/>
</dbReference>
<keyword evidence="3" id="KW-1185">Reference proteome</keyword>
<reference evidence="2" key="1">
    <citation type="submission" date="2022-03" db="EMBL/GenBank/DDBJ databases">
        <authorList>
            <person name="Sayadi A."/>
        </authorList>
    </citation>
    <scope>NUCLEOTIDE SEQUENCE</scope>
</reference>
<dbReference type="InterPro" id="IPR029526">
    <property type="entry name" value="PGBD"/>
</dbReference>
<name>A0A9P0PIS4_ACAOB</name>
<dbReference type="OrthoDB" id="6766487at2759"/>
<dbReference type="AlphaFoldDB" id="A0A9P0PIS4"/>
<dbReference type="PANTHER" id="PTHR47272">
    <property type="entry name" value="DDE_TNP_1_7 DOMAIN-CONTAINING PROTEIN"/>
    <property type="match status" value="1"/>
</dbReference>
<evidence type="ECO:0000313" key="2">
    <source>
        <dbReference type="EMBL" id="CAH1985429.1"/>
    </source>
</evidence>
<gene>
    <name evidence="2" type="ORF">ACAOBT_LOCUS16668</name>
</gene>
<accession>A0A9P0PIS4</accession>
<comment type="caution">
    <text evidence="2">The sequence shown here is derived from an EMBL/GenBank/DDBJ whole genome shotgun (WGS) entry which is preliminary data.</text>
</comment>
<proteinExistence type="predicted"/>
<organism evidence="2 3">
    <name type="scientific">Acanthoscelides obtectus</name>
    <name type="common">Bean weevil</name>
    <name type="synonym">Bruchus obtectus</name>
    <dbReference type="NCBI Taxonomy" id="200917"/>
    <lineage>
        <taxon>Eukaryota</taxon>
        <taxon>Metazoa</taxon>
        <taxon>Ecdysozoa</taxon>
        <taxon>Arthropoda</taxon>
        <taxon>Hexapoda</taxon>
        <taxon>Insecta</taxon>
        <taxon>Pterygota</taxon>
        <taxon>Neoptera</taxon>
        <taxon>Endopterygota</taxon>
        <taxon>Coleoptera</taxon>
        <taxon>Polyphaga</taxon>
        <taxon>Cucujiformia</taxon>
        <taxon>Chrysomeloidea</taxon>
        <taxon>Chrysomelidae</taxon>
        <taxon>Bruchinae</taxon>
        <taxon>Bruchini</taxon>
        <taxon>Acanthoscelides</taxon>
    </lineage>
</organism>
<evidence type="ECO:0000259" key="1">
    <source>
        <dbReference type="Pfam" id="PF13843"/>
    </source>
</evidence>